<keyword evidence="11" id="KW-0511">Multifunctional enzyme</keyword>
<keyword evidence="6 12" id="KW-0686">Riboflavin biosynthesis</keyword>
<evidence type="ECO:0000256" key="1">
    <source>
        <dbReference type="ARBA" id="ARBA00002151"/>
    </source>
</evidence>
<gene>
    <name evidence="14" type="primary">ribD</name>
    <name evidence="14" type="ORF">ACFSTE_22655</name>
</gene>
<accession>A0ABW5NDM3</accession>
<dbReference type="Proteomes" id="UP001597459">
    <property type="component" value="Unassembled WGS sequence"/>
</dbReference>
<comment type="pathway">
    <text evidence="2 12">Cofactor biosynthesis; riboflavin biosynthesis; 5-amino-6-(D-ribitylamino)uracil from GTP: step 2/4.</text>
</comment>
<evidence type="ECO:0000256" key="2">
    <source>
        <dbReference type="ARBA" id="ARBA00004882"/>
    </source>
</evidence>
<dbReference type="InterPro" id="IPR002734">
    <property type="entry name" value="RibDG_C"/>
</dbReference>
<dbReference type="Pfam" id="PF01872">
    <property type="entry name" value="RibD_C"/>
    <property type="match status" value="1"/>
</dbReference>
<comment type="catalytic activity">
    <reaction evidence="12">
        <text>2,5-diamino-6-hydroxy-4-(5-phosphoribosylamino)-pyrimidine + H2O + H(+) = 5-amino-6-(5-phospho-D-ribosylamino)uracil + NH4(+)</text>
        <dbReference type="Rhea" id="RHEA:21868"/>
        <dbReference type="ChEBI" id="CHEBI:15377"/>
        <dbReference type="ChEBI" id="CHEBI:15378"/>
        <dbReference type="ChEBI" id="CHEBI:28938"/>
        <dbReference type="ChEBI" id="CHEBI:58453"/>
        <dbReference type="ChEBI" id="CHEBI:58614"/>
        <dbReference type="EC" id="3.5.4.26"/>
    </reaction>
</comment>
<evidence type="ECO:0000256" key="6">
    <source>
        <dbReference type="ARBA" id="ARBA00022619"/>
    </source>
</evidence>
<evidence type="ECO:0000313" key="14">
    <source>
        <dbReference type="EMBL" id="MFD2593657.1"/>
    </source>
</evidence>
<dbReference type="PANTHER" id="PTHR38011:SF7">
    <property type="entry name" value="2,5-DIAMINO-6-RIBOSYLAMINO-4(3H)-PYRIMIDINONE 5'-PHOSPHATE REDUCTASE"/>
    <property type="match status" value="1"/>
</dbReference>
<dbReference type="InterPro" id="IPR024072">
    <property type="entry name" value="DHFR-like_dom_sf"/>
</dbReference>
<evidence type="ECO:0000313" key="15">
    <source>
        <dbReference type="Proteomes" id="UP001597459"/>
    </source>
</evidence>
<proteinExistence type="inferred from homology"/>
<evidence type="ECO:0000256" key="8">
    <source>
        <dbReference type="ARBA" id="ARBA00022833"/>
    </source>
</evidence>
<dbReference type="Pfam" id="PF00383">
    <property type="entry name" value="dCMP_cyt_deam_1"/>
    <property type="match status" value="1"/>
</dbReference>
<keyword evidence="8 12" id="KW-0862">Zinc</keyword>
<protein>
    <recommendedName>
        <fullName evidence="12">Riboflavin biosynthesis protein RibD</fullName>
    </recommendedName>
    <domain>
        <recommendedName>
            <fullName evidence="12">Diaminohydroxyphosphoribosylaminopyrimidine deaminase</fullName>
            <shortName evidence="12">DRAP deaminase</shortName>
            <ecNumber evidence="12">3.5.4.26</ecNumber>
        </recommendedName>
        <alternativeName>
            <fullName evidence="12">Riboflavin-specific deaminase</fullName>
        </alternativeName>
    </domain>
    <domain>
        <recommendedName>
            <fullName evidence="12">5-amino-6-(5-phosphoribosylamino)uracil reductase</fullName>
            <ecNumber evidence="12">1.1.1.193</ecNumber>
        </recommendedName>
        <alternativeName>
            <fullName evidence="12">HTP reductase</fullName>
        </alternativeName>
    </domain>
</protein>
<evidence type="ECO:0000256" key="9">
    <source>
        <dbReference type="ARBA" id="ARBA00022857"/>
    </source>
</evidence>
<evidence type="ECO:0000256" key="5">
    <source>
        <dbReference type="ARBA" id="ARBA00007417"/>
    </source>
</evidence>
<dbReference type="EC" id="3.5.4.26" evidence="12"/>
<dbReference type="SUPFAM" id="SSF53927">
    <property type="entry name" value="Cytidine deaminase-like"/>
    <property type="match status" value="1"/>
</dbReference>
<comment type="pathway">
    <text evidence="3 12">Cofactor biosynthesis; riboflavin biosynthesis; 5-amino-6-(D-ribitylamino)uracil from GTP: step 3/4.</text>
</comment>
<keyword evidence="12 14" id="KW-0378">Hydrolase</keyword>
<feature type="domain" description="CMP/dCMP-type deaminase" evidence="13">
    <location>
        <begin position="3"/>
        <end position="127"/>
    </location>
</feature>
<name>A0ABW5NDM3_9FLAO</name>
<dbReference type="GO" id="GO:0008703">
    <property type="term" value="F:5-amino-6-(5-phosphoribosylamino)uracil reductase activity"/>
    <property type="evidence" value="ECO:0007669"/>
    <property type="project" value="UniProtKB-EC"/>
</dbReference>
<dbReference type="PROSITE" id="PS51747">
    <property type="entry name" value="CYT_DCMP_DEAMINASES_2"/>
    <property type="match status" value="1"/>
</dbReference>
<comment type="catalytic activity">
    <reaction evidence="12">
        <text>5-amino-6-(5-phospho-D-ribitylamino)uracil + NADP(+) = 5-amino-6-(5-phospho-D-ribosylamino)uracil + NADPH + H(+)</text>
        <dbReference type="Rhea" id="RHEA:17845"/>
        <dbReference type="ChEBI" id="CHEBI:15378"/>
        <dbReference type="ChEBI" id="CHEBI:57783"/>
        <dbReference type="ChEBI" id="CHEBI:58349"/>
        <dbReference type="ChEBI" id="CHEBI:58421"/>
        <dbReference type="ChEBI" id="CHEBI:58453"/>
        <dbReference type="EC" id="1.1.1.193"/>
    </reaction>
</comment>
<dbReference type="Gene3D" id="3.40.140.10">
    <property type="entry name" value="Cytidine Deaminase, domain 2"/>
    <property type="match status" value="1"/>
</dbReference>
<comment type="function">
    <text evidence="1 12">Converts 2,5-diamino-6-(ribosylamino)-4(3h)-pyrimidinone 5'-phosphate into 5-amino-6-(ribosylamino)-2,4(1h,3h)-pyrimidinedione 5'-phosphate.</text>
</comment>
<evidence type="ECO:0000259" key="13">
    <source>
        <dbReference type="PROSITE" id="PS51747"/>
    </source>
</evidence>
<comment type="similarity">
    <text evidence="4 12">In the N-terminal section; belongs to the cytidine and deoxycytidylate deaminase family.</text>
</comment>
<dbReference type="PROSITE" id="PS00903">
    <property type="entry name" value="CYT_DCMP_DEAMINASES_1"/>
    <property type="match status" value="1"/>
</dbReference>
<evidence type="ECO:0000256" key="4">
    <source>
        <dbReference type="ARBA" id="ARBA00005259"/>
    </source>
</evidence>
<dbReference type="PANTHER" id="PTHR38011">
    <property type="entry name" value="DIHYDROFOLATE REDUCTASE FAMILY PROTEIN (AFU_ORTHOLOGUE AFUA_8G06820)"/>
    <property type="match status" value="1"/>
</dbReference>
<dbReference type="Gene3D" id="3.40.430.10">
    <property type="entry name" value="Dihydrofolate Reductase, subunit A"/>
    <property type="match status" value="1"/>
</dbReference>
<keyword evidence="10 12" id="KW-0560">Oxidoreductase</keyword>
<keyword evidence="7 12" id="KW-0479">Metal-binding</keyword>
<evidence type="ECO:0000256" key="11">
    <source>
        <dbReference type="ARBA" id="ARBA00023268"/>
    </source>
</evidence>
<sequence length="347" mass="39201">MNPIHQLYIRRCIQLAKNGLGTTYPNPMVGAVIVHNQKIIGEGWHHKAGQPHAEVNAIRSVKDHSILPEATIYVSLEPCSHHGKTPPCSDLIIEKGIKNVVIGTIDPFSKVAGRGIKKLKNAGCHVTVGVLEEACHELNKRFFTFHTKKRPYIILKWAETQDGYIAPMNSSERKPVWITDKNSRQLVHKWRTEEQAILIGSKTVIKDNPKLTARDWYGTNPLRIIIASTDKELSNSAVLDQTTETIIISNKKFQKKNQANLIYCTTQTDQLIQGICDFLYEKDIQSLIIEGGSYTLQQFIDTDIWDEARVFKGNAFFREGVKAPKLSTSPVTITNIKNDFLHIHKND</sequence>
<dbReference type="CDD" id="cd01284">
    <property type="entry name" value="Riboflavin_deaminase-reductase"/>
    <property type="match status" value="1"/>
</dbReference>
<comment type="caution">
    <text evidence="14">The sequence shown here is derived from an EMBL/GenBank/DDBJ whole genome shotgun (WGS) entry which is preliminary data.</text>
</comment>
<keyword evidence="15" id="KW-1185">Reference proteome</keyword>
<evidence type="ECO:0000256" key="3">
    <source>
        <dbReference type="ARBA" id="ARBA00004910"/>
    </source>
</evidence>
<dbReference type="InterPro" id="IPR016192">
    <property type="entry name" value="APOBEC/CMP_deaminase_Zn-bd"/>
</dbReference>
<dbReference type="EC" id="1.1.1.193" evidence="12"/>
<dbReference type="RefSeq" id="WP_378253855.1">
    <property type="nucleotide sequence ID" value="NZ_JBHSJV010000001.1"/>
</dbReference>
<dbReference type="InterPro" id="IPR002125">
    <property type="entry name" value="CMP_dCMP_dom"/>
</dbReference>
<dbReference type="InterPro" id="IPR050765">
    <property type="entry name" value="Riboflavin_Biosynth_HTPR"/>
</dbReference>
<reference evidence="15" key="1">
    <citation type="journal article" date="2019" name="Int. J. Syst. Evol. Microbiol.">
        <title>The Global Catalogue of Microorganisms (GCM) 10K type strain sequencing project: providing services to taxonomists for standard genome sequencing and annotation.</title>
        <authorList>
            <consortium name="The Broad Institute Genomics Platform"/>
            <consortium name="The Broad Institute Genome Sequencing Center for Infectious Disease"/>
            <person name="Wu L."/>
            <person name="Ma J."/>
        </authorList>
    </citation>
    <scope>NUCLEOTIDE SEQUENCE [LARGE SCALE GENOMIC DNA]</scope>
    <source>
        <strain evidence="15">KCTC 42423</strain>
    </source>
</reference>
<dbReference type="GO" id="GO:0008835">
    <property type="term" value="F:diaminohydroxyphosphoribosylaminopyrimidine deaminase activity"/>
    <property type="evidence" value="ECO:0007669"/>
    <property type="project" value="UniProtKB-EC"/>
</dbReference>
<dbReference type="PIRSF" id="PIRSF006769">
    <property type="entry name" value="RibD"/>
    <property type="match status" value="1"/>
</dbReference>
<evidence type="ECO:0000256" key="12">
    <source>
        <dbReference type="PIRNR" id="PIRNR006769"/>
    </source>
</evidence>
<dbReference type="EMBL" id="JBHULX010000048">
    <property type="protein sequence ID" value="MFD2593657.1"/>
    <property type="molecule type" value="Genomic_DNA"/>
</dbReference>
<dbReference type="InterPro" id="IPR016193">
    <property type="entry name" value="Cytidine_deaminase-like"/>
</dbReference>
<dbReference type="InterPro" id="IPR004794">
    <property type="entry name" value="Eubact_RibD"/>
</dbReference>
<comment type="similarity">
    <text evidence="5 12">In the C-terminal section; belongs to the HTP reductase family.</text>
</comment>
<organism evidence="14 15">
    <name type="scientific">Aquimarina hainanensis</name>
    <dbReference type="NCBI Taxonomy" id="1578017"/>
    <lineage>
        <taxon>Bacteria</taxon>
        <taxon>Pseudomonadati</taxon>
        <taxon>Bacteroidota</taxon>
        <taxon>Flavobacteriia</taxon>
        <taxon>Flavobacteriales</taxon>
        <taxon>Flavobacteriaceae</taxon>
        <taxon>Aquimarina</taxon>
    </lineage>
</organism>
<comment type="cofactor">
    <cofactor evidence="12">
        <name>Zn(2+)</name>
        <dbReference type="ChEBI" id="CHEBI:29105"/>
    </cofactor>
    <text evidence="12">Binds 1 zinc ion.</text>
</comment>
<dbReference type="NCBIfam" id="TIGR00326">
    <property type="entry name" value="eubact_ribD"/>
    <property type="match status" value="1"/>
</dbReference>
<evidence type="ECO:0000256" key="7">
    <source>
        <dbReference type="ARBA" id="ARBA00022723"/>
    </source>
</evidence>
<keyword evidence="9 12" id="KW-0521">NADP</keyword>
<evidence type="ECO:0000256" key="10">
    <source>
        <dbReference type="ARBA" id="ARBA00023002"/>
    </source>
</evidence>
<dbReference type="SUPFAM" id="SSF53597">
    <property type="entry name" value="Dihydrofolate reductase-like"/>
    <property type="match status" value="1"/>
</dbReference>